<protein>
    <recommendedName>
        <fullName evidence="3">RING-type domain-containing protein</fullName>
    </recommendedName>
</protein>
<dbReference type="OMA" id="LIIIRWC"/>
<accession>A0A0J8B4J4</accession>
<dbReference type="Gramene" id="KMS96109">
    <property type="protein sequence ID" value="KMS96109"/>
    <property type="gene ID" value="BVRB_002210"/>
</dbReference>
<dbReference type="Proteomes" id="UP000035740">
    <property type="component" value="Unassembled WGS sequence"/>
</dbReference>
<feature type="transmembrane region" description="Helical" evidence="2">
    <location>
        <begin position="26"/>
        <end position="48"/>
    </location>
</feature>
<dbReference type="AlphaFoldDB" id="A0A0J8B4J4"/>
<feature type="domain" description="RING-type" evidence="3">
    <location>
        <begin position="97"/>
        <end position="139"/>
    </location>
</feature>
<dbReference type="InterPro" id="IPR013083">
    <property type="entry name" value="Znf_RING/FYVE/PHD"/>
</dbReference>
<dbReference type="PANTHER" id="PTHR45676:SF177">
    <property type="entry name" value="RING-TYPE E3 UBIQUITIN TRANSFERASE"/>
    <property type="match status" value="1"/>
</dbReference>
<dbReference type="Pfam" id="PF13639">
    <property type="entry name" value="zf-RING_2"/>
    <property type="match status" value="1"/>
</dbReference>
<name>A0A0J8B4J4_BETVV</name>
<evidence type="ECO:0000256" key="1">
    <source>
        <dbReference type="PROSITE-ProRule" id="PRU00175"/>
    </source>
</evidence>
<dbReference type="PANTHER" id="PTHR45676">
    <property type="entry name" value="RING-H2 FINGER PROTEIN ATL51-RELATED"/>
    <property type="match status" value="1"/>
</dbReference>
<keyword evidence="2" id="KW-0472">Membrane</keyword>
<evidence type="ECO:0000313" key="5">
    <source>
        <dbReference type="Proteomes" id="UP000035740"/>
    </source>
</evidence>
<evidence type="ECO:0000259" key="3">
    <source>
        <dbReference type="PROSITE" id="PS50089"/>
    </source>
</evidence>
<gene>
    <name evidence="4" type="ORF">BVRB_002210</name>
</gene>
<dbReference type="GO" id="GO:0008270">
    <property type="term" value="F:zinc ion binding"/>
    <property type="evidence" value="ECO:0007669"/>
    <property type="project" value="UniProtKB-KW"/>
</dbReference>
<reference evidence="4 5" key="1">
    <citation type="journal article" date="2014" name="Nature">
        <title>The genome of the recently domesticated crop plant sugar beet (Beta vulgaris).</title>
        <authorList>
            <person name="Dohm J.C."/>
            <person name="Minoche A.E."/>
            <person name="Holtgrawe D."/>
            <person name="Capella-Gutierrez S."/>
            <person name="Zakrzewski F."/>
            <person name="Tafer H."/>
            <person name="Rupp O."/>
            <person name="Sorensen T.R."/>
            <person name="Stracke R."/>
            <person name="Reinhardt R."/>
            <person name="Goesmann A."/>
            <person name="Kraft T."/>
            <person name="Schulz B."/>
            <person name="Stadler P.F."/>
            <person name="Schmidt T."/>
            <person name="Gabaldon T."/>
            <person name="Lehrach H."/>
            <person name="Weisshaar B."/>
            <person name="Himmelbauer H."/>
        </authorList>
    </citation>
    <scope>NUCLEOTIDE SEQUENCE [LARGE SCALE GENOMIC DNA]</scope>
    <source>
        <tissue evidence="4">Taproot</tissue>
    </source>
</reference>
<evidence type="ECO:0000256" key="2">
    <source>
        <dbReference type="SAM" id="Phobius"/>
    </source>
</evidence>
<keyword evidence="1" id="KW-0862">Zinc</keyword>
<keyword evidence="2" id="KW-0812">Transmembrane</keyword>
<dbReference type="eggNOG" id="KOG0800">
    <property type="taxonomic scope" value="Eukaryota"/>
</dbReference>
<keyword evidence="5" id="KW-1185">Reference proteome</keyword>
<dbReference type="InterPro" id="IPR001841">
    <property type="entry name" value="Znf_RING"/>
</dbReference>
<dbReference type="UniPathway" id="UPA00143"/>
<dbReference type="KEGG" id="bvg:104883613"/>
<keyword evidence="1" id="KW-0479">Metal-binding</keyword>
<dbReference type="SUPFAM" id="SSF57850">
    <property type="entry name" value="RING/U-box"/>
    <property type="match status" value="1"/>
</dbReference>
<dbReference type="OrthoDB" id="9984778at2759"/>
<keyword evidence="1" id="KW-0863">Zinc-finger</keyword>
<dbReference type="GO" id="GO:0016567">
    <property type="term" value="P:protein ubiquitination"/>
    <property type="evidence" value="ECO:0007669"/>
    <property type="project" value="UniProtKB-UniPathway"/>
</dbReference>
<keyword evidence="2" id="KW-1133">Transmembrane helix</keyword>
<dbReference type="SMART" id="SM00184">
    <property type="entry name" value="RING"/>
    <property type="match status" value="1"/>
</dbReference>
<proteinExistence type="predicted"/>
<dbReference type="EMBL" id="KQ090411">
    <property type="protein sequence ID" value="KMS96109.1"/>
    <property type="molecule type" value="Genomic_DNA"/>
</dbReference>
<dbReference type="PROSITE" id="PS50089">
    <property type="entry name" value="ZF_RING_2"/>
    <property type="match status" value="1"/>
</dbReference>
<organism evidence="4 5">
    <name type="scientific">Beta vulgaris subsp. vulgaris</name>
    <name type="common">Beet</name>
    <dbReference type="NCBI Taxonomy" id="3555"/>
    <lineage>
        <taxon>Eukaryota</taxon>
        <taxon>Viridiplantae</taxon>
        <taxon>Streptophyta</taxon>
        <taxon>Embryophyta</taxon>
        <taxon>Tracheophyta</taxon>
        <taxon>Spermatophyta</taxon>
        <taxon>Magnoliopsida</taxon>
        <taxon>eudicotyledons</taxon>
        <taxon>Gunneridae</taxon>
        <taxon>Pentapetalae</taxon>
        <taxon>Caryophyllales</taxon>
        <taxon>Chenopodiaceae</taxon>
        <taxon>Betoideae</taxon>
        <taxon>Beta</taxon>
    </lineage>
</organism>
<evidence type="ECO:0000313" key="4">
    <source>
        <dbReference type="EMBL" id="KMS96109.1"/>
    </source>
</evidence>
<sequence>MSNSPNYHILPASVNEQSNNAHYNLSMLYCGFFVIATAGLILAIYHCIALNWCTDYPSTWPRASEAIASDQKLKTVKVMELDSNVFKYKGGEDSEECVVCLSVFEEGEDVRELVRCQHSFHAPCIDMWLYSHFDCPLCRAPVGGRCESQGVALVDNSGPGFSDDFSVQVV</sequence>
<dbReference type="Gene3D" id="3.30.40.10">
    <property type="entry name" value="Zinc/RING finger domain, C3HC4 (zinc finger)"/>
    <property type="match status" value="1"/>
</dbReference>